<dbReference type="InterPro" id="IPR003370">
    <property type="entry name" value="Chromate_transpt"/>
</dbReference>
<dbReference type="Pfam" id="PF02417">
    <property type="entry name" value="Chromate_transp"/>
    <property type="match status" value="1"/>
</dbReference>
<evidence type="ECO:0000256" key="4">
    <source>
        <dbReference type="ARBA" id="ARBA00022692"/>
    </source>
</evidence>
<dbReference type="Proteomes" id="UP000565205">
    <property type="component" value="Unassembled WGS sequence"/>
</dbReference>
<dbReference type="PANTHER" id="PTHR43663:SF1">
    <property type="entry name" value="CHROMATE TRANSPORTER"/>
    <property type="match status" value="1"/>
</dbReference>
<dbReference type="AlphaFoldDB" id="A0A850NNU9"/>
<evidence type="ECO:0000256" key="7">
    <source>
        <dbReference type="SAM" id="Phobius"/>
    </source>
</evidence>
<evidence type="ECO:0000256" key="2">
    <source>
        <dbReference type="ARBA" id="ARBA00005262"/>
    </source>
</evidence>
<dbReference type="PANTHER" id="PTHR43663">
    <property type="entry name" value="CHROMATE TRANSPORT PROTEIN-RELATED"/>
    <property type="match status" value="1"/>
</dbReference>
<reference evidence="8 9" key="1">
    <citation type="submission" date="2020-06" db="EMBL/GenBank/DDBJ databases">
        <title>Description of novel acetic acid bacteria.</title>
        <authorList>
            <person name="Sombolestani A."/>
        </authorList>
    </citation>
    <scope>NUCLEOTIDE SEQUENCE [LARGE SCALE GENOMIC DNA]</scope>
    <source>
        <strain evidence="8 9">LMG 26838</strain>
    </source>
</reference>
<organism evidence="8 9">
    <name type="scientific">Endobacter medicaginis</name>
    <dbReference type="NCBI Taxonomy" id="1181271"/>
    <lineage>
        <taxon>Bacteria</taxon>
        <taxon>Pseudomonadati</taxon>
        <taxon>Pseudomonadota</taxon>
        <taxon>Alphaproteobacteria</taxon>
        <taxon>Acetobacterales</taxon>
        <taxon>Acetobacteraceae</taxon>
        <taxon>Endobacter</taxon>
    </lineage>
</organism>
<sequence>MMGFGGVLPLARRALVDRLGWLNEAAFTDLLGLCQVLPGGNIINLSVAVGLRFAGIAGAFAALSGLIAVPLAVIVALGGLYARFGDDPHLRHLFAGLAA</sequence>
<dbReference type="EMBL" id="JABXXQ010000372">
    <property type="protein sequence ID" value="NVN31431.1"/>
    <property type="molecule type" value="Genomic_DNA"/>
</dbReference>
<evidence type="ECO:0000313" key="8">
    <source>
        <dbReference type="EMBL" id="NVN31431.1"/>
    </source>
</evidence>
<accession>A0A850NNU9</accession>
<evidence type="ECO:0000256" key="1">
    <source>
        <dbReference type="ARBA" id="ARBA00004651"/>
    </source>
</evidence>
<feature type="non-terminal residue" evidence="8">
    <location>
        <position position="99"/>
    </location>
</feature>
<keyword evidence="6 7" id="KW-0472">Membrane</keyword>
<keyword evidence="3" id="KW-1003">Cell membrane</keyword>
<dbReference type="InterPro" id="IPR052518">
    <property type="entry name" value="CHR_Transporter"/>
</dbReference>
<proteinExistence type="inferred from homology"/>
<comment type="caution">
    <text evidence="8">The sequence shown here is derived from an EMBL/GenBank/DDBJ whole genome shotgun (WGS) entry which is preliminary data.</text>
</comment>
<protein>
    <submittedName>
        <fullName evidence="8">Chromate transporter</fullName>
    </submittedName>
</protein>
<dbReference type="GO" id="GO:0005886">
    <property type="term" value="C:plasma membrane"/>
    <property type="evidence" value="ECO:0007669"/>
    <property type="project" value="UniProtKB-SubCell"/>
</dbReference>
<dbReference type="GO" id="GO:0015109">
    <property type="term" value="F:chromate transmembrane transporter activity"/>
    <property type="evidence" value="ECO:0007669"/>
    <property type="project" value="InterPro"/>
</dbReference>
<keyword evidence="4 7" id="KW-0812">Transmembrane</keyword>
<evidence type="ECO:0000256" key="5">
    <source>
        <dbReference type="ARBA" id="ARBA00022989"/>
    </source>
</evidence>
<evidence type="ECO:0000256" key="6">
    <source>
        <dbReference type="ARBA" id="ARBA00023136"/>
    </source>
</evidence>
<evidence type="ECO:0000313" key="9">
    <source>
        <dbReference type="Proteomes" id="UP000565205"/>
    </source>
</evidence>
<feature type="transmembrane region" description="Helical" evidence="7">
    <location>
        <begin position="53"/>
        <end position="82"/>
    </location>
</feature>
<keyword evidence="5 7" id="KW-1133">Transmembrane helix</keyword>
<comment type="similarity">
    <text evidence="2">Belongs to the chromate ion transporter (CHR) (TC 2.A.51) family.</text>
</comment>
<gene>
    <name evidence="8" type="ORF">HUK83_13975</name>
</gene>
<name>A0A850NNU9_9PROT</name>
<evidence type="ECO:0000256" key="3">
    <source>
        <dbReference type="ARBA" id="ARBA00022475"/>
    </source>
</evidence>
<comment type="subcellular location">
    <subcellularLocation>
        <location evidence="1">Cell membrane</location>
        <topology evidence="1">Multi-pass membrane protein</topology>
    </subcellularLocation>
</comment>